<dbReference type="PANTHER" id="PTHR10131">
    <property type="entry name" value="TNF RECEPTOR ASSOCIATED FACTOR"/>
    <property type="match status" value="1"/>
</dbReference>
<gene>
    <name evidence="2" type="ORF">DMC30DRAFT_435541</name>
</gene>
<proteinExistence type="predicted"/>
<dbReference type="Gene3D" id="3.30.40.10">
    <property type="entry name" value="Zinc/RING finger domain, C3HC4 (zinc finger)"/>
    <property type="match status" value="2"/>
</dbReference>
<dbReference type="OrthoDB" id="941555at2759"/>
<evidence type="ECO:0000256" key="1">
    <source>
        <dbReference type="SAM" id="Coils"/>
    </source>
</evidence>
<accession>A0A5C5G4Y1</accession>
<dbReference type="PANTHER" id="PTHR10131:SF94">
    <property type="entry name" value="TNF RECEPTOR-ASSOCIATED FACTOR 4"/>
    <property type="match status" value="1"/>
</dbReference>
<feature type="coiled-coil region" evidence="1">
    <location>
        <begin position="156"/>
        <end position="211"/>
    </location>
</feature>
<name>A0A5C5G4Y1_9BASI</name>
<dbReference type="EMBL" id="SOZI01000004">
    <property type="protein sequence ID" value="TNY24177.1"/>
    <property type="molecule type" value="Genomic_DNA"/>
</dbReference>
<evidence type="ECO:0000313" key="3">
    <source>
        <dbReference type="Proteomes" id="UP000311382"/>
    </source>
</evidence>
<comment type="caution">
    <text evidence="2">The sequence shown here is derived from an EMBL/GenBank/DDBJ whole genome shotgun (WGS) entry which is preliminary data.</text>
</comment>
<dbReference type="Proteomes" id="UP000311382">
    <property type="component" value="Unassembled WGS sequence"/>
</dbReference>
<keyword evidence="1" id="KW-0175">Coiled coil</keyword>
<keyword evidence="3" id="KW-1185">Reference proteome</keyword>
<protein>
    <recommendedName>
        <fullName evidence="4">TRAF-type domain-containing protein</fullName>
    </recommendedName>
</protein>
<evidence type="ECO:0000313" key="2">
    <source>
        <dbReference type="EMBL" id="TNY24177.1"/>
    </source>
</evidence>
<sequence length="289" mass="32437">MLANPQPSRAATLKLKQYTFSCRHADAGCSWKGKVTKENEHATKLCRFRFLTCLACGEQYRAGFRNEHLDVCSGAIVVCPHGGRDCLGPRDSGTYARRDANKHANELCPNKPCGNLPFCRTRTTAANLLAHEAACIFQLREQGLMREQAAQQGVALAQAQQDKAALAQRVEALTSALKAADEAYEKERKRRRNLEDECADLLADLREERRRFAPLNGSGRAADEQRFAPPKPAWYRCSKDDCTWVGSVFEEATHDLQCPARPVKCERCLEWYPINRREKHDSECPAAPT</sequence>
<dbReference type="AlphaFoldDB" id="A0A5C5G4Y1"/>
<reference evidence="2 3" key="1">
    <citation type="submission" date="2019-03" db="EMBL/GenBank/DDBJ databases">
        <title>Rhodosporidium diobovatum UCD-FST 08-225 genome sequencing, assembly, and annotation.</title>
        <authorList>
            <person name="Fakankun I.U."/>
            <person name="Fristensky B."/>
            <person name="Levin D.B."/>
        </authorList>
    </citation>
    <scope>NUCLEOTIDE SEQUENCE [LARGE SCALE GENOMIC DNA]</scope>
    <source>
        <strain evidence="2 3">UCD-FST 08-225</strain>
    </source>
</reference>
<evidence type="ECO:0008006" key="4">
    <source>
        <dbReference type="Google" id="ProtNLM"/>
    </source>
</evidence>
<dbReference type="InterPro" id="IPR013083">
    <property type="entry name" value="Znf_RING/FYVE/PHD"/>
</dbReference>
<organism evidence="2 3">
    <name type="scientific">Rhodotorula diobovata</name>
    <dbReference type="NCBI Taxonomy" id="5288"/>
    <lineage>
        <taxon>Eukaryota</taxon>
        <taxon>Fungi</taxon>
        <taxon>Dikarya</taxon>
        <taxon>Basidiomycota</taxon>
        <taxon>Pucciniomycotina</taxon>
        <taxon>Microbotryomycetes</taxon>
        <taxon>Sporidiobolales</taxon>
        <taxon>Sporidiobolaceae</taxon>
        <taxon>Rhodotorula</taxon>
    </lineage>
</organism>